<keyword evidence="15" id="KW-1185">Reference proteome</keyword>
<keyword evidence="6" id="KW-0808">Transferase</keyword>
<keyword evidence="11" id="KW-0472">Membrane</keyword>
<evidence type="ECO:0000313" key="15">
    <source>
        <dbReference type="Proteomes" id="UP001314263"/>
    </source>
</evidence>
<keyword evidence="5" id="KW-0328">Glycosyltransferase</keyword>
<dbReference type="EMBL" id="CAUYUE010000009">
    <property type="protein sequence ID" value="CAK0784015.1"/>
    <property type="molecule type" value="Genomic_DNA"/>
</dbReference>
<evidence type="ECO:0000256" key="8">
    <source>
        <dbReference type="ARBA" id="ARBA00022824"/>
    </source>
</evidence>
<dbReference type="PANTHER" id="PTHR10859:SF91">
    <property type="entry name" value="DOLICHYL-PHOSPHATE BETA-GLUCOSYLTRANSFERASE"/>
    <property type="match status" value="1"/>
</dbReference>
<dbReference type="GO" id="GO:0004581">
    <property type="term" value="F:dolichyl-phosphate beta-glucosyltransferase activity"/>
    <property type="evidence" value="ECO:0007669"/>
    <property type="project" value="UniProtKB-EC"/>
</dbReference>
<evidence type="ECO:0000256" key="12">
    <source>
        <dbReference type="ARBA" id="ARBA00045097"/>
    </source>
</evidence>
<dbReference type="PANTHER" id="PTHR10859">
    <property type="entry name" value="GLYCOSYL TRANSFERASE"/>
    <property type="match status" value="1"/>
</dbReference>
<dbReference type="Pfam" id="PF00535">
    <property type="entry name" value="Glycos_transf_2"/>
    <property type="match status" value="1"/>
</dbReference>
<evidence type="ECO:0000256" key="7">
    <source>
        <dbReference type="ARBA" id="ARBA00022692"/>
    </source>
</evidence>
<evidence type="ECO:0000256" key="5">
    <source>
        <dbReference type="ARBA" id="ARBA00022676"/>
    </source>
</evidence>
<evidence type="ECO:0000256" key="3">
    <source>
        <dbReference type="ARBA" id="ARBA00006739"/>
    </source>
</evidence>
<evidence type="ECO:0000259" key="13">
    <source>
        <dbReference type="Pfam" id="PF00535"/>
    </source>
</evidence>
<dbReference type="Proteomes" id="UP001314263">
    <property type="component" value="Unassembled WGS sequence"/>
</dbReference>
<sequence>MVMSVNWDMHLPFAAAAVLIVAGIVASRSLRSWFLEHDEEAADAFERLLDGPYEVEKIPASSIFSEATKSLSIIVPAFNEEKRLPSTLDETLRYLQRRRDAQGANFTYEVVVVDDGSSDGTSHQAFKHVRQYGIDTVRVLRLPRNHGKGYAVKTGMMVGRGELLLFMDADGATRVSDIEKLEAALAAILVPGRTDRMGASEGVDVVEGMSPSEKVGMAVGSRAHLEAEAIAHRSWHRNLLMHGFHFVVLLVAGSAVKDTQCGFKLFTRKAAQLLYSNQRLQRWCFDVELLFLAQLLGVPTVETSVTWMEIPGSKVAVTSIIHMIWEMAAILIAYKLLGIWTVRFPAEVNKLV</sequence>
<dbReference type="SUPFAM" id="SSF53448">
    <property type="entry name" value="Nucleotide-diphospho-sugar transferases"/>
    <property type="match status" value="1"/>
</dbReference>
<dbReference type="Gene3D" id="3.90.550.10">
    <property type="entry name" value="Spore Coat Polysaccharide Biosynthesis Protein SpsA, Chain A"/>
    <property type="match status" value="1"/>
</dbReference>
<dbReference type="InterPro" id="IPR001173">
    <property type="entry name" value="Glyco_trans_2-like"/>
</dbReference>
<feature type="domain" description="Glycosyltransferase 2-like" evidence="13">
    <location>
        <begin position="72"/>
        <end position="185"/>
    </location>
</feature>
<comment type="catalytic activity">
    <reaction evidence="12">
        <text>a di-trans,poly-cis-dolichyl phosphate + UDP-alpha-D-glucose = a di-trans,poly-cis-dolichyl beta-D-glucosyl phosphate + UDP</text>
        <dbReference type="Rhea" id="RHEA:15401"/>
        <dbReference type="Rhea" id="RHEA-COMP:19498"/>
        <dbReference type="Rhea" id="RHEA-COMP:19502"/>
        <dbReference type="ChEBI" id="CHEBI:57525"/>
        <dbReference type="ChEBI" id="CHEBI:57683"/>
        <dbReference type="ChEBI" id="CHEBI:58223"/>
        <dbReference type="ChEBI" id="CHEBI:58885"/>
        <dbReference type="EC" id="2.4.1.117"/>
    </reaction>
    <physiologicalReaction direction="left-to-right" evidence="12">
        <dbReference type="Rhea" id="RHEA:15402"/>
    </physiologicalReaction>
</comment>
<evidence type="ECO:0000256" key="10">
    <source>
        <dbReference type="ARBA" id="ARBA00022989"/>
    </source>
</evidence>
<evidence type="ECO:0000256" key="6">
    <source>
        <dbReference type="ARBA" id="ARBA00022679"/>
    </source>
</evidence>
<dbReference type="GO" id="GO:0006487">
    <property type="term" value="P:protein N-linked glycosylation"/>
    <property type="evidence" value="ECO:0007669"/>
    <property type="project" value="TreeGrafter"/>
</dbReference>
<keyword evidence="7" id="KW-0812">Transmembrane</keyword>
<comment type="similarity">
    <text evidence="3">Belongs to the glycosyltransferase 2 family.</text>
</comment>
<dbReference type="InterPro" id="IPR029044">
    <property type="entry name" value="Nucleotide-diphossugar_trans"/>
</dbReference>
<proteinExistence type="inferred from homology"/>
<name>A0AAV1IBW0_9CHLO</name>
<evidence type="ECO:0000256" key="4">
    <source>
        <dbReference type="ARBA" id="ARBA00012583"/>
    </source>
</evidence>
<dbReference type="CDD" id="cd04188">
    <property type="entry name" value="DPG_synthase"/>
    <property type="match status" value="1"/>
</dbReference>
<gene>
    <name evidence="14" type="ORF">CVIRNUC_007218</name>
</gene>
<keyword evidence="8" id="KW-0256">Endoplasmic reticulum</keyword>
<dbReference type="InterPro" id="IPR035518">
    <property type="entry name" value="DPG_synthase"/>
</dbReference>
<dbReference type="EC" id="2.4.1.117" evidence="4"/>
<reference evidence="14 15" key="1">
    <citation type="submission" date="2023-10" db="EMBL/GenBank/DDBJ databases">
        <authorList>
            <person name="Maclean D."/>
            <person name="Macfadyen A."/>
        </authorList>
    </citation>
    <scope>NUCLEOTIDE SEQUENCE [LARGE SCALE GENOMIC DNA]</scope>
</reference>
<organism evidence="14 15">
    <name type="scientific">Coccomyxa viridis</name>
    <dbReference type="NCBI Taxonomy" id="1274662"/>
    <lineage>
        <taxon>Eukaryota</taxon>
        <taxon>Viridiplantae</taxon>
        <taxon>Chlorophyta</taxon>
        <taxon>core chlorophytes</taxon>
        <taxon>Trebouxiophyceae</taxon>
        <taxon>Trebouxiophyceae incertae sedis</taxon>
        <taxon>Coccomyxaceae</taxon>
        <taxon>Coccomyxa</taxon>
    </lineage>
</organism>
<evidence type="ECO:0000256" key="11">
    <source>
        <dbReference type="ARBA" id="ARBA00023136"/>
    </source>
</evidence>
<evidence type="ECO:0000256" key="1">
    <source>
        <dbReference type="ARBA" id="ARBA00004389"/>
    </source>
</evidence>
<protein>
    <recommendedName>
        <fullName evidence="4">dolichyl-phosphate beta-glucosyltransferase</fullName>
        <ecNumber evidence="4">2.4.1.117</ecNumber>
    </recommendedName>
</protein>
<comment type="subcellular location">
    <subcellularLocation>
        <location evidence="1">Endoplasmic reticulum membrane</location>
        <topology evidence="1">Single-pass membrane protein</topology>
    </subcellularLocation>
</comment>
<dbReference type="GO" id="GO:0005789">
    <property type="term" value="C:endoplasmic reticulum membrane"/>
    <property type="evidence" value="ECO:0007669"/>
    <property type="project" value="UniProtKB-SubCell"/>
</dbReference>
<accession>A0AAV1IBW0</accession>
<comment type="pathway">
    <text evidence="2">Protein modification; protein glycosylation.</text>
</comment>
<keyword evidence="10" id="KW-1133">Transmembrane helix</keyword>
<keyword evidence="9" id="KW-0735">Signal-anchor</keyword>
<dbReference type="AlphaFoldDB" id="A0AAV1IBW0"/>
<evidence type="ECO:0000256" key="9">
    <source>
        <dbReference type="ARBA" id="ARBA00022968"/>
    </source>
</evidence>
<comment type="caution">
    <text evidence="14">The sequence shown here is derived from an EMBL/GenBank/DDBJ whole genome shotgun (WGS) entry which is preliminary data.</text>
</comment>
<evidence type="ECO:0000256" key="2">
    <source>
        <dbReference type="ARBA" id="ARBA00004922"/>
    </source>
</evidence>
<evidence type="ECO:0000313" key="14">
    <source>
        <dbReference type="EMBL" id="CAK0784015.1"/>
    </source>
</evidence>